<evidence type="ECO:0000313" key="9">
    <source>
        <dbReference type="Proteomes" id="UP001189429"/>
    </source>
</evidence>
<dbReference type="Proteomes" id="UP001189429">
    <property type="component" value="Unassembled WGS sequence"/>
</dbReference>
<dbReference type="InterPro" id="IPR035976">
    <property type="entry name" value="Sushi/SCR/CCP_sf"/>
</dbReference>
<keyword evidence="2 6" id="KW-0812">Transmembrane</keyword>
<feature type="transmembrane region" description="Helical" evidence="6">
    <location>
        <begin position="71"/>
        <end position="94"/>
    </location>
</feature>
<dbReference type="Pfam" id="PF03619">
    <property type="entry name" value="Solute_trans_a"/>
    <property type="match status" value="1"/>
</dbReference>
<evidence type="ECO:0000313" key="8">
    <source>
        <dbReference type="EMBL" id="CAK0793721.1"/>
    </source>
</evidence>
<feature type="transmembrane region" description="Helical" evidence="6">
    <location>
        <begin position="109"/>
        <end position="129"/>
    </location>
</feature>
<dbReference type="InterPro" id="IPR000436">
    <property type="entry name" value="Sushi_SCR_CCP_dom"/>
</dbReference>
<feature type="transmembrane region" description="Helical" evidence="6">
    <location>
        <begin position="28"/>
        <end position="59"/>
    </location>
</feature>
<evidence type="ECO:0000256" key="5">
    <source>
        <dbReference type="ARBA" id="ARBA00023157"/>
    </source>
</evidence>
<feature type="domain" description="Sushi" evidence="7">
    <location>
        <begin position="309"/>
        <end position="371"/>
    </location>
</feature>
<dbReference type="EMBL" id="CAUYUJ010001021">
    <property type="protein sequence ID" value="CAK0793721.1"/>
    <property type="molecule type" value="Genomic_DNA"/>
</dbReference>
<dbReference type="Pfam" id="PF00084">
    <property type="entry name" value="Sushi"/>
    <property type="match status" value="1"/>
</dbReference>
<reference evidence="8" key="1">
    <citation type="submission" date="2023-10" db="EMBL/GenBank/DDBJ databases">
        <authorList>
            <person name="Chen Y."/>
            <person name="Shah S."/>
            <person name="Dougan E. K."/>
            <person name="Thang M."/>
            <person name="Chan C."/>
        </authorList>
    </citation>
    <scope>NUCLEOTIDE SEQUENCE [LARGE SCALE GENOMIC DNA]</scope>
</reference>
<dbReference type="SMART" id="SM00032">
    <property type="entry name" value="CCP"/>
    <property type="match status" value="2"/>
</dbReference>
<evidence type="ECO:0000256" key="1">
    <source>
        <dbReference type="ARBA" id="ARBA00004141"/>
    </source>
</evidence>
<sequence length="637" mass="70682">MSSSTGVQERYLKAVTGFQKMSLGGVQSWAICLVITNVMEILVKGIIAPSFPTVCNFALKSCTSCATFYDINVYPVTCGITYLLCSFALVFVVAYERQFHDYLAPIEPYWKFMGVKSVVSVTYFQWFVFKWILQLEEQKMYFWHTLICCVEMPLLCIMHSNCAYPYKGKWLQGLADFDSSEGQSKSEGDEAGDGSTACGHLKPYALALVYIPLSCLVSFRAVCWVAPPEYDMLPQVPVANVTCQEASGSYVSGLNSSLHLAPPASRFAWRALPLCSTVEASCALGYAGRPELHCGFDRRYSVTGQCSQVGCGPPRQLDNAEPITDSAAKAKGWTVGTSVDYQCNEGYRGAPHAVCKDDKQWHVELKDQCQIIGCGALETYLTKLEGTHWQRMMSMDSPYNLTTSKVGDAVQFTCRPGYRGQPLVNCRSGQRQGGLWDIRDRCGAFITVLGCRCEASWVDCRDWFGRRCQRWHGCARTNGQTYTWCRVKPGSCPAAARNPFSFGNVFQIGAEPQWDTCSPDNFNISWPPEPVLDVGFRIGAADTYLMALLASSLVSFLLWRKLVAEGIGVCCKGLQAVTRAASPVGQGVRRIPGALRRRWRTLAWYLRARWRGASARLRRRRTELAEQVAGCAQGCAA</sequence>
<feature type="non-terminal residue" evidence="8">
    <location>
        <position position="637"/>
    </location>
</feature>
<accession>A0ABN9PL05</accession>
<dbReference type="CDD" id="cd00033">
    <property type="entry name" value="CCP"/>
    <property type="match status" value="1"/>
</dbReference>
<dbReference type="Gene3D" id="2.10.70.10">
    <property type="entry name" value="Complement Module, domain 1"/>
    <property type="match status" value="1"/>
</dbReference>
<gene>
    <name evidence="8" type="ORF">PCOR1329_LOCUS3930</name>
</gene>
<protein>
    <recommendedName>
        <fullName evidence="7">Sushi domain-containing protein</fullName>
    </recommendedName>
</protein>
<proteinExistence type="predicted"/>
<dbReference type="InterPro" id="IPR005178">
    <property type="entry name" value="Ostalpha/TMEM184C"/>
</dbReference>
<keyword evidence="9" id="KW-1185">Reference proteome</keyword>
<evidence type="ECO:0000259" key="7">
    <source>
        <dbReference type="PROSITE" id="PS50923"/>
    </source>
</evidence>
<dbReference type="PROSITE" id="PS50923">
    <property type="entry name" value="SUSHI"/>
    <property type="match status" value="1"/>
</dbReference>
<evidence type="ECO:0000256" key="2">
    <source>
        <dbReference type="ARBA" id="ARBA00022692"/>
    </source>
</evidence>
<keyword evidence="4 6" id="KW-0472">Membrane</keyword>
<keyword evidence="3 6" id="KW-1133">Transmembrane helix</keyword>
<evidence type="ECO:0000256" key="6">
    <source>
        <dbReference type="SAM" id="Phobius"/>
    </source>
</evidence>
<organism evidence="8 9">
    <name type="scientific">Prorocentrum cordatum</name>
    <dbReference type="NCBI Taxonomy" id="2364126"/>
    <lineage>
        <taxon>Eukaryota</taxon>
        <taxon>Sar</taxon>
        <taxon>Alveolata</taxon>
        <taxon>Dinophyceae</taxon>
        <taxon>Prorocentrales</taxon>
        <taxon>Prorocentraceae</taxon>
        <taxon>Prorocentrum</taxon>
    </lineage>
</organism>
<keyword evidence="5" id="KW-1015">Disulfide bond</keyword>
<name>A0ABN9PL05_9DINO</name>
<dbReference type="SUPFAM" id="SSF57535">
    <property type="entry name" value="Complement control module/SCR domain"/>
    <property type="match status" value="1"/>
</dbReference>
<evidence type="ECO:0000256" key="4">
    <source>
        <dbReference type="ARBA" id="ARBA00023136"/>
    </source>
</evidence>
<comment type="caution">
    <text evidence="8">The sequence shown here is derived from an EMBL/GenBank/DDBJ whole genome shotgun (WGS) entry which is preliminary data.</text>
</comment>
<comment type="subcellular location">
    <subcellularLocation>
        <location evidence="1">Membrane</location>
        <topology evidence="1">Multi-pass membrane protein</topology>
    </subcellularLocation>
</comment>
<evidence type="ECO:0000256" key="3">
    <source>
        <dbReference type="ARBA" id="ARBA00022989"/>
    </source>
</evidence>